<comment type="caution">
    <text evidence="1">The sequence shown here is derived from an EMBL/GenBank/DDBJ whole genome shotgun (WGS) entry which is preliminary data.</text>
</comment>
<dbReference type="AlphaFoldDB" id="A0A4Q0SQR5"/>
<evidence type="ECO:0000313" key="2">
    <source>
        <dbReference type="Proteomes" id="UP000290565"/>
    </source>
</evidence>
<name>A0A4Q0SQR5_9BRAD</name>
<proteinExistence type="predicted"/>
<protein>
    <submittedName>
        <fullName evidence="1">Uncharacterized protein</fullName>
    </submittedName>
</protein>
<dbReference type="Proteomes" id="UP000290565">
    <property type="component" value="Unassembled WGS sequence"/>
</dbReference>
<organism evidence="1 2">
    <name type="scientific">Bradyrhizobium zhanjiangense</name>
    <dbReference type="NCBI Taxonomy" id="1325107"/>
    <lineage>
        <taxon>Bacteria</taxon>
        <taxon>Pseudomonadati</taxon>
        <taxon>Pseudomonadota</taxon>
        <taxon>Alphaproteobacteria</taxon>
        <taxon>Hyphomicrobiales</taxon>
        <taxon>Nitrobacteraceae</taxon>
        <taxon>Bradyrhizobium</taxon>
    </lineage>
</organism>
<dbReference type="EMBL" id="LBJM01000006">
    <property type="protein sequence ID" value="RXH42333.1"/>
    <property type="molecule type" value="Genomic_DNA"/>
</dbReference>
<accession>A0A4Q0SQR5</accession>
<dbReference type="RefSeq" id="WP_128943472.1">
    <property type="nucleotide sequence ID" value="NZ_LBJM01000006.1"/>
</dbReference>
<gene>
    <name evidence="1" type="ORF">XH94_02965</name>
</gene>
<sequence length="133" mass="14938">MPLIQIRYNANAIPVEAISALREDLPAVAAKALTCADNIKCAPKDIMLEFERMSAFDLNCKDINIRVWAHDYPSRRDILDLAREHITKEVLKHVPTGVSWYVWMLPMPSSYGSDAEQLLFSSSQLNCGSQSSL</sequence>
<reference evidence="1 2" key="1">
    <citation type="submission" date="2015-04" db="EMBL/GenBank/DDBJ databases">
        <title>Comparative genomics of rhizobia nodulating Arachis hypogaea in China.</title>
        <authorList>
            <person name="Li Y."/>
        </authorList>
    </citation>
    <scope>NUCLEOTIDE SEQUENCE [LARGE SCALE GENOMIC DNA]</scope>
    <source>
        <strain evidence="1 2">CCBAU 51787</strain>
    </source>
</reference>
<evidence type="ECO:0000313" key="1">
    <source>
        <dbReference type="EMBL" id="RXH42333.1"/>
    </source>
</evidence>